<evidence type="ECO:0000313" key="3">
    <source>
        <dbReference type="Proteomes" id="UP000001038"/>
    </source>
</evidence>
<reference evidence="2" key="3">
    <citation type="submission" date="2025-09" db="UniProtKB">
        <authorList>
            <consortium name="Ensembl"/>
        </authorList>
    </citation>
    <scope>IDENTIFICATION</scope>
    <source>
        <strain evidence="2">Hd-rR</strain>
    </source>
</reference>
<proteinExistence type="predicted"/>
<dbReference type="GeneTree" id="ENSGT00940000176933"/>
<evidence type="ECO:0000256" key="1">
    <source>
        <dbReference type="SAM" id="MobiDB-lite"/>
    </source>
</evidence>
<dbReference type="PANTHER" id="PTHR42152:SF1">
    <property type="entry name" value="PROTEIN GDF5-AS1, MITOCHONDRIAL"/>
    <property type="match status" value="1"/>
</dbReference>
<evidence type="ECO:0000313" key="2">
    <source>
        <dbReference type="Ensembl" id="ENSORLP00000040723.1"/>
    </source>
</evidence>
<protein>
    <submittedName>
        <fullName evidence="2">Uncharacterized protein</fullName>
    </submittedName>
</protein>
<sequence>MIQSSQPISLKLTCRCFLWQRCLGFPCWFLVKDGMGSSRTLFVPLAAGARLIRRWVNRSRLLLLPKAKRKAFSLFVLPRRENPKVRRSMGRPLRCSSASNSKQSCWEKILLMSNTSHLLLSVLNQSSVLFTWRDWLFPPPSPAVEPLEAMRGSDIGFLRIRSSAPRSPSSSKELMGPWSSGIERGTWA</sequence>
<dbReference type="Ensembl" id="ENSORLT00000031033.1">
    <property type="protein sequence ID" value="ENSORLP00000040723.1"/>
    <property type="gene ID" value="ENSORLG00000029409.1"/>
</dbReference>
<dbReference type="InterPro" id="IPR039711">
    <property type="entry name" value="GDF5OS"/>
</dbReference>
<organism evidence="2 3">
    <name type="scientific">Oryzias latipes</name>
    <name type="common">Japanese rice fish</name>
    <name type="synonym">Japanese killifish</name>
    <dbReference type="NCBI Taxonomy" id="8090"/>
    <lineage>
        <taxon>Eukaryota</taxon>
        <taxon>Metazoa</taxon>
        <taxon>Chordata</taxon>
        <taxon>Craniata</taxon>
        <taxon>Vertebrata</taxon>
        <taxon>Euteleostomi</taxon>
        <taxon>Actinopterygii</taxon>
        <taxon>Neopterygii</taxon>
        <taxon>Teleostei</taxon>
        <taxon>Neoteleostei</taxon>
        <taxon>Acanthomorphata</taxon>
        <taxon>Ovalentaria</taxon>
        <taxon>Atherinomorphae</taxon>
        <taxon>Beloniformes</taxon>
        <taxon>Adrianichthyidae</taxon>
        <taxon>Oryziinae</taxon>
        <taxon>Oryzias</taxon>
    </lineage>
</organism>
<accession>A0A3B3IA68</accession>
<dbReference type="PANTHER" id="PTHR42152">
    <property type="entry name" value="PROTEIN GDF5OS, MITOCHONDRIAL"/>
    <property type="match status" value="1"/>
</dbReference>
<dbReference type="InParanoid" id="A0A3B3IA68"/>
<name>A0A3B3IA68_ORYLA</name>
<feature type="region of interest" description="Disordered" evidence="1">
    <location>
        <begin position="162"/>
        <end position="188"/>
    </location>
</feature>
<feature type="compositionally biased region" description="Low complexity" evidence="1">
    <location>
        <begin position="162"/>
        <end position="171"/>
    </location>
</feature>
<dbReference type="Proteomes" id="UP000001038">
    <property type="component" value="Chromosome 5"/>
</dbReference>
<dbReference type="AlphaFoldDB" id="A0A3B3IA68"/>
<reference evidence="2" key="2">
    <citation type="submission" date="2025-08" db="UniProtKB">
        <authorList>
            <consortium name="Ensembl"/>
        </authorList>
    </citation>
    <scope>IDENTIFICATION</scope>
    <source>
        <strain evidence="2">Hd-rR</strain>
    </source>
</reference>
<reference evidence="2 3" key="1">
    <citation type="journal article" date="2007" name="Nature">
        <title>The medaka draft genome and insights into vertebrate genome evolution.</title>
        <authorList>
            <person name="Kasahara M."/>
            <person name="Naruse K."/>
            <person name="Sasaki S."/>
            <person name="Nakatani Y."/>
            <person name="Qu W."/>
            <person name="Ahsan B."/>
            <person name="Yamada T."/>
            <person name="Nagayasu Y."/>
            <person name="Doi K."/>
            <person name="Kasai Y."/>
            <person name="Jindo T."/>
            <person name="Kobayashi D."/>
            <person name="Shimada A."/>
            <person name="Toyoda A."/>
            <person name="Kuroki Y."/>
            <person name="Fujiyama A."/>
            <person name="Sasaki T."/>
            <person name="Shimizu A."/>
            <person name="Asakawa S."/>
            <person name="Shimizu N."/>
            <person name="Hashimoto S."/>
            <person name="Yang J."/>
            <person name="Lee Y."/>
            <person name="Matsushima K."/>
            <person name="Sugano S."/>
            <person name="Sakaizumi M."/>
            <person name="Narita T."/>
            <person name="Ohishi K."/>
            <person name="Haga S."/>
            <person name="Ohta F."/>
            <person name="Nomoto H."/>
            <person name="Nogata K."/>
            <person name="Morishita T."/>
            <person name="Endo T."/>
            <person name="Shin-I T."/>
            <person name="Takeda H."/>
            <person name="Morishita S."/>
            <person name="Kohara Y."/>
        </authorList>
    </citation>
    <scope>NUCLEOTIDE SEQUENCE [LARGE SCALE GENOMIC DNA]</scope>
    <source>
        <strain evidence="2 3">Hd-rR</strain>
    </source>
</reference>
<keyword evidence="3" id="KW-1185">Reference proteome</keyword>